<keyword evidence="1" id="KW-0697">Rotamase</keyword>
<dbReference type="EC" id="5.2.1.8" evidence="1"/>
<accession>A0AAW1TC95</accession>
<sequence length="180" mass="18902">MLLASLLPCTLAAQTLTAFSADALGFKKEMKKRKIPEAEYQLIGDGVKVYDLTPGYGSEAAQGQKVTVHFDCLYKGIDVASSRAARLLGGNRTIAEPFEFTAGASITNAGKKINDSANGLFAGGGGPKAPPALSNAVIGMKVGGKRSVLVPPEMGYGSEGLQEIPPNSPFELQIELLNFR</sequence>
<protein>
    <recommendedName>
        <fullName evidence="1">peptidylprolyl isomerase</fullName>
        <ecNumber evidence="1">5.2.1.8</ecNumber>
    </recommendedName>
</protein>
<dbReference type="GO" id="GO:0009543">
    <property type="term" value="C:chloroplast thylakoid lumen"/>
    <property type="evidence" value="ECO:0007669"/>
    <property type="project" value="TreeGrafter"/>
</dbReference>
<comment type="caution">
    <text evidence="3">The sequence shown here is derived from an EMBL/GenBank/DDBJ whole genome shotgun (WGS) entry which is preliminary data.</text>
</comment>
<name>A0AAW1TC95_9CHLO</name>
<dbReference type="PROSITE" id="PS50059">
    <property type="entry name" value="FKBP_PPIASE"/>
    <property type="match status" value="1"/>
</dbReference>
<dbReference type="GO" id="GO:0003755">
    <property type="term" value="F:peptidyl-prolyl cis-trans isomerase activity"/>
    <property type="evidence" value="ECO:0007669"/>
    <property type="project" value="UniProtKB-KW"/>
</dbReference>
<dbReference type="InterPro" id="IPR001179">
    <property type="entry name" value="PPIase_FKBP_dom"/>
</dbReference>
<feature type="domain" description="PPIase FKBP-type" evidence="2">
    <location>
        <begin position="63"/>
        <end position="180"/>
    </location>
</feature>
<dbReference type="SUPFAM" id="SSF54534">
    <property type="entry name" value="FKBP-like"/>
    <property type="match status" value="1"/>
</dbReference>
<dbReference type="Proteomes" id="UP001485043">
    <property type="component" value="Unassembled WGS sequence"/>
</dbReference>
<evidence type="ECO:0000259" key="2">
    <source>
        <dbReference type="PROSITE" id="PS50059"/>
    </source>
</evidence>
<keyword evidence="4" id="KW-1185">Reference proteome</keyword>
<proteinExistence type="predicted"/>
<dbReference type="PANTHER" id="PTHR47862:SF1">
    <property type="entry name" value="PEPTIDYL-PROLYL CIS-TRANS ISOMERASE FKBP18, CHLOROPLASTIC"/>
    <property type="match status" value="1"/>
</dbReference>
<comment type="catalytic activity">
    <reaction evidence="1">
        <text>[protein]-peptidylproline (omega=180) = [protein]-peptidylproline (omega=0)</text>
        <dbReference type="Rhea" id="RHEA:16237"/>
        <dbReference type="Rhea" id="RHEA-COMP:10747"/>
        <dbReference type="Rhea" id="RHEA-COMP:10748"/>
        <dbReference type="ChEBI" id="CHEBI:83833"/>
        <dbReference type="ChEBI" id="CHEBI:83834"/>
        <dbReference type="EC" id="5.2.1.8"/>
    </reaction>
</comment>
<dbReference type="InterPro" id="IPR046357">
    <property type="entry name" value="PPIase_dom_sf"/>
</dbReference>
<dbReference type="AlphaFoldDB" id="A0AAW1TC95"/>
<dbReference type="EMBL" id="JALJOV010000168">
    <property type="protein sequence ID" value="KAK9866360.1"/>
    <property type="molecule type" value="Genomic_DNA"/>
</dbReference>
<gene>
    <name evidence="3" type="ORF">WJX84_007424</name>
</gene>
<organism evidence="3 4">
    <name type="scientific">Apatococcus fuscideae</name>
    <dbReference type="NCBI Taxonomy" id="2026836"/>
    <lineage>
        <taxon>Eukaryota</taxon>
        <taxon>Viridiplantae</taxon>
        <taxon>Chlorophyta</taxon>
        <taxon>core chlorophytes</taxon>
        <taxon>Trebouxiophyceae</taxon>
        <taxon>Chlorellales</taxon>
        <taxon>Chlorellaceae</taxon>
        <taxon>Apatococcus</taxon>
    </lineage>
</organism>
<evidence type="ECO:0000313" key="3">
    <source>
        <dbReference type="EMBL" id="KAK9866360.1"/>
    </source>
</evidence>
<evidence type="ECO:0000313" key="4">
    <source>
        <dbReference type="Proteomes" id="UP001485043"/>
    </source>
</evidence>
<evidence type="ECO:0000256" key="1">
    <source>
        <dbReference type="PROSITE-ProRule" id="PRU00277"/>
    </source>
</evidence>
<dbReference type="InterPro" id="IPR044180">
    <property type="entry name" value="FKBP18-like"/>
</dbReference>
<keyword evidence="1" id="KW-0413">Isomerase</keyword>
<dbReference type="PANTHER" id="PTHR47862">
    <property type="entry name" value="PEPTIDYL-PROLYL CIS-TRANS ISOMERASE FKBP18, CHLOROPLASTIC"/>
    <property type="match status" value="1"/>
</dbReference>
<dbReference type="Gene3D" id="3.10.50.40">
    <property type="match status" value="1"/>
</dbReference>
<reference evidence="3 4" key="1">
    <citation type="journal article" date="2024" name="Nat. Commun.">
        <title>Phylogenomics reveals the evolutionary origins of lichenization in chlorophyte algae.</title>
        <authorList>
            <person name="Puginier C."/>
            <person name="Libourel C."/>
            <person name="Otte J."/>
            <person name="Skaloud P."/>
            <person name="Haon M."/>
            <person name="Grisel S."/>
            <person name="Petersen M."/>
            <person name="Berrin J.G."/>
            <person name="Delaux P.M."/>
            <person name="Dal Grande F."/>
            <person name="Keller J."/>
        </authorList>
    </citation>
    <scope>NUCLEOTIDE SEQUENCE [LARGE SCALE GENOMIC DNA]</scope>
    <source>
        <strain evidence="3 4">SAG 2523</strain>
    </source>
</reference>
<dbReference type="Pfam" id="PF00254">
    <property type="entry name" value="FKBP_C"/>
    <property type="match status" value="1"/>
</dbReference>